<proteinExistence type="predicted"/>
<organism evidence="3 4">
    <name type="scientific">Gordonia spumicola</name>
    <dbReference type="NCBI Taxonomy" id="589161"/>
    <lineage>
        <taxon>Bacteria</taxon>
        <taxon>Bacillati</taxon>
        <taxon>Actinomycetota</taxon>
        <taxon>Actinomycetes</taxon>
        <taxon>Mycobacteriales</taxon>
        <taxon>Gordoniaceae</taxon>
        <taxon>Gordonia</taxon>
    </lineage>
</organism>
<feature type="transmembrane region" description="Helical" evidence="2">
    <location>
        <begin position="27"/>
        <end position="48"/>
    </location>
</feature>
<evidence type="ECO:0008006" key="5">
    <source>
        <dbReference type="Google" id="ProtNLM"/>
    </source>
</evidence>
<evidence type="ECO:0000256" key="1">
    <source>
        <dbReference type="SAM" id="MobiDB-lite"/>
    </source>
</evidence>
<evidence type="ECO:0000313" key="3">
    <source>
        <dbReference type="EMBL" id="GEE03756.1"/>
    </source>
</evidence>
<dbReference type="AlphaFoldDB" id="A0A7I9VEN5"/>
<keyword evidence="2" id="KW-1133">Transmembrane helix</keyword>
<keyword evidence="2" id="KW-0812">Transmembrane</keyword>
<dbReference type="PANTHER" id="PTHR34853">
    <property type="match status" value="1"/>
</dbReference>
<evidence type="ECO:0000313" key="4">
    <source>
        <dbReference type="Proteomes" id="UP000444960"/>
    </source>
</evidence>
<evidence type="ECO:0000256" key="2">
    <source>
        <dbReference type="SAM" id="Phobius"/>
    </source>
</evidence>
<feature type="region of interest" description="Disordered" evidence="1">
    <location>
        <begin position="1"/>
        <end position="22"/>
    </location>
</feature>
<sequence length="400" mass="40920">MNAQPRRIEPAPVAPAPRRRSTATTTIGSVIVAAGMLVGGVTAAYAVATPDDSTPEVRGGQTPGTVFAGRAVPASDLPAAAATGQQFSYWTLGADERAHLSTATLLEPKGDAPAGGWKVVVYAKHPDGLSLGCAPSKRRAARDTAAVTGLLRSDYAVVVPDFTTVGVDGSPQYVDFGAAAHTIVDAVKAVGDVDPGVSSQWAAVGDSLGAGAVVQLAREATAWQKGKSDFRGAAATSLPVDYDELVAGLSPASAPVSAEKVTDVVFALASMDSSTITPMLSSRGKDLVTKARTLCAPALTTAIGSTSLSDLITAPISADTALDTTLREGLQLPTRGFSRPVLLSQKLIDDQASVPANLRYLTTAQLSSNKVLAKTYLTGSASDASRQEQAAVASFLKGLF</sequence>
<dbReference type="Gene3D" id="3.40.50.1820">
    <property type="entry name" value="alpha/beta hydrolase"/>
    <property type="match status" value="1"/>
</dbReference>
<name>A0A7I9VEN5_9ACTN</name>
<reference evidence="4" key="1">
    <citation type="submission" date="2019-06" db="EMBL/GenBank/DDBJ databases">
        <title>Gordonia isolated from sludge of a wastewater treatment plant.</title>
        <authorList>
            <person name="Tamura T."/>
            <person name="Aoyama K."/>
            <person name="Kang Y."/>
            <person name="Saito S."/>
            <person name="Akiyama N."/>
            <person name="Yazawa K."/>
            <person name="Gonoi T."/>
            <person name="Mikami Y."/>
        </authorList>
    </citation>
    <scope>NUCLEOTIDE SEQUENCE [LARGE SCALE GENOMIC DNA]</scope>
    <source>
        <strain evidence="4">NBRC 107696</strain>
    </source>
</reference>
<dbReference type="PANTHER" id="PTHR34853:SF1">
    <property type="entry name" value="LIPASE 5"/>
    <property type="match status" value="1"/>
</dbReference>
<dbReference type="OrthoDB" id="9798122at2"/>
<dbReference type="EMBL" id="BJOV01000005">
    <property type="protein sequence ID" value="GEE03756.1"/>
    <property type="molecule type" value="Genomic_DNA"/>
</dbReference>
<dbReference type="Proteomes" id="UP000444960">
    <property type="component" value="Unassembled WGS sequence"/>
</dbReference>
<dbReference type="PIRSF" id="PIRSF029171">
    <property type="entry name" value="Esterase_LipA"/>
    <property type="match status" value="1"/>
</dbReference>
<dbReference type="SUPFAM" id="SSF53474">
    <property type="entry name" value="alpha/beta-Hydrolases"/>
    <property type="match status" value="1"/>
</dbReference>
<keyword evidence="4" id="KW-1185">Reference proteome</keyword>
<protein>
    <recommendedName>
        <fullName evidence="5">Lipase</fullName>
    </recommendedName>
</protein>
<dbReference type="RefSeq" id="WP_161897224.1">
    <property type="nucleotide sequence ID" value="NZ_BJOV01000005.1"/>
</dbReference>
<dbReference type="GO" id="GO:0004806">
    <property type="term" value="F:triacylglycerol lipase activity"/>
    <property type="evidence" value="ECO:0007669"/>
    <property type="project" value="InterPro"/>
</dbReference>
<dbReference type="InterPro" id="IPR005152">
    <property type="entry name" value="Lipase_secreted"/>
</dbReference>
<gene>
    <name evidence="3" type="ORF">nbrc107696_42020</name>
</gene>
<keyword evidence="2" id="KW-0472">Membrane</keyword>
<accession>A0A7I9VEN5</accession>
<dbReference type="GO" id="GO:0016042">
    <property type="term" value="P:lipid catabolic process"/>
    <property type="evidence" value="ECO:0007669"/>
    <property type="project" value="InterPro"/>
</dbReference>
<comment type="caution">
    <text evidence="3">The sequence shown here is derived from an EMBL/GenBank/DDBJ whole genome shotgun (WGS) entry which is preliminary data.</text>
</comment>
<dbReference type="InterPro" id="IPR029058">
    <property type="entry name" value="AB_hydrolase_fold"/>
</dbReference>